<dbReference type="Proteomes" id="UP000216020">
    <property type="component" value="Unassembled WGS sequence"/>
</dbReference>
<comment type="caution">
    <text evidence="1">The sequence shown here is derived from an EMBL/GenBank/DDBJ whole genome shotgun (WGS) entry which is preliminary data.</text>
</comment>
<dbReference type="EMBL" id="NEVM01000005">
    <property type="protein sequence ID" value="OZI30125.1"/>
    <property type="molecule type" value="Genomic_DNA"/>
</dbReference>
<keyword evidence="2" id="KW-1185">Reference proteome</keyword>
<name>A0A261RYX9_9BORD</name>
<evidence type="ECO:0000313" key="1">
    <source>
        <dbReference type="EMBL" id="OZI30125.1"/>
    </source>
</evidence>
<dbReference type="AlphaFoldDB" id="A0A261RYX9"/>
<proteinExistence type="predicted"/>
<organism evidence="1 2">
    <name type="scientific">Bordetella genomosp. 10</name>
    <dbReference type="NCBI Taxonomy" id="1416804"/>
    <lineage>
        <taxon>Bacteria</taxon>
        <taxon>Pseudomonadati</taxon>
        <taxon>Pseudomonadota</taxon>
        <taxon>Betaproteobacteria</taxon>
        <taxon>Burkholderiales</taxon>
        <taxon>Alcaligenaceae</taxon>
        <taxon>Bordetella</taxon>
    </lineage>
</organism>
<protein>
    <recommendedName>
        <fullName evidence="3">Antitoxin Xre/MbcA/ParS-like toxin-binding domain-containing protein</fullName>
    </recommendedName>
</protein>
<evidence type="ECO:0008006" key="3">
    <source>
        <dbReference type="Google" id="ProtNLM"/>
    </source>
</evidence>
<gene>
    <name evidence="1" type="ORF">CAL29_18865</name>
</gene>
<sequence length="130" mass="14816">MLERSREVTMEEEGWLSVAELTELIGLNSAHPHTELGEWIREWRVFLINHNGINYFPAYGLNHESGWRPREALKSILEIIADTKDGWGLAYWFRSNSSFLGGRRLQDVLAADPELVIAAARDEMEGVPHG</sequence>
<reference evidence="2" key="1">
    <citation type="submission" date="2017-05" db="EMBL/GenBank/DDBJ databases">
        <title>Complete and WGS of Bordetella genogroups.</title>
        <authorList>
            <person name="Spilker T."/>
            <person name="Lipuma J."/>
        </authorList>
    </citation>
    <scope>NUCLEOTIDE SEQUENCE [LARGE SCALE GENOMIC DNA]</scope>
    <source>
        <strain evidence="2">AU16122</strain>
    </source>
</reference>
<accession>A0A261RYX9</accession>
<evidence type="ECO:0000313" key="2">
    <source>
        <dbReference type="Proteomes" id="UP000216020"/>
    </source>
</evidence>